<dbReference type="Proteomes" id="UP001297581">
    <property type="component" value="Unassembled WGS sequence"/>
</dbReference>
<dbReference type="AlphaFoldDB" id="A0AAJ1BHT3"/>
<keyword evidence="3" id="KW-1185">Reference proteome</keyword>
<feature type="chain" id="PRO_5042467182" evidence="1">
    <location>
        <begin position="20"/>
        <end position="197"/>
    </location>
</feature>
<protein>
    <submittedName>
        <fullName evidence="2">Uncharacterized protein</fullName>
    </submittedName>
</protein>
<keyword evidence="1" id="KW-0732">Signal</keyword>
<proteinExistence type="predicted"/>
<name>A0AAJ1BHT3_9GAMM</name>
<evidence type="ECO:0000313" key="2">
    <source>
        <dbReference type="EMBL" id="MCH4294972.1"/>
    </source>
</evidence>
<dbReference type="EMBL" id="JAKUDL010000003">
    <property type="protein sequence ID" value="MCH4294972.1"/>
    <property type="molecule type" value="Genomic_DNA"/>
</dbReference>
<gene>
    <name evidence="2" type="ORF">MJ923_11715</name>
</gene>
<dbReference type="RefSeq" id="WP_240591236.1">
    <property type="nucleotide sequence ID" value="NZ_JAKUDL010000003.1"/>
</dbReference>
<accession>A0AAJ1BHT3</accession>
<organism evidence="2 3">
    <name type="scientific">Shewanella zhuhaiensis</name>
    <dbReference type="NCBI Taxonomy" id="2919576"/>
    <lineage>
        <taxon>Bacteria</taxon>
        <taxon>Pseudomonadati</taxon>
        <taxon>Pseudomonadota</taxon>
        <taxon>Gammaproteobacteria</taxon>
        <taxon>Alteromonadales</taxon>
        <taxon>Shewanellaceae</taxon>
        <taxon>Shewanella</taxon>
    </lineage>
</organism>
<evidence type="ECO:0000313" key="3">
    <source>
        <dbReference type="Proteomes" id="UP001297581"/>
    </source>
</evidence>
<sequence>MTRYLLPLFALFAAANVQAQTQELSLFGAPFSFELPDGWKQAAQDSRADMVSSEFVPASENLNQWGALICIQSFKLAGEAPSPEVFLDSLASQYQRSCEGESSYHKLGETQLDGHQGFHGILGCSRMPNQHQSMENQRPFFSEPEGEVGYYTVFLRPGQLLLMHKSMRGQVFGAQNIPLTPANHTEFIASMLPLRLK</sequence>
<feature type="signal peptide" evidence="1">
    <location>
        <begin position="1"/>
        <end position="19"/>
    </location>
</feature>
<reference evidence="2 3" key="1">
    <citation type="submission" date="2022-02" db="EMBL/GenBank/DDBJ databases">
        <title>The genome sequence of Shewanella sp. 3B26.</title>
        <authorList>
            <person name="Du J."/>
        </authorList>
    </citation>
    <scope>NUCLEOTIDE SEQUENCE [LARGE SCALE GENOMIC DNA]</scope>
    <source>
        <strain evidence="2 3">3B26</strain>
    </source>
</reference>
<evidence type="ECO:0000256" key="1">
    <source>
        <dbReference type="SAM" id="SignalP"/>
    </source>
</evidence>
<comment type="caution">
    <text evidence="2">The sequence shown here is derived from an EMBL/GenBank/DDBJ whole genome shotgun (WGS) entry which is preliminary data.</text>
</comment>